<evidence type="ECO:0000259" key="4">
    <source>
        <dbReference type="PROSITE" id="PS51084"/>
    </source>
</evidence>
<dbReference type="PROSITE" id="PS51084">
    <property type="entry name" value="HIT_2"/>
    <property type="match status" value="1"/>
</dbReference>
<dbReference type="Gene3D" id="3.30.428.10">
    <property type="entry name" value="HIT-like"/>
    <property type="match status" value="1"/>
</dbReference>
<evidence type="ECO:0000256" key="3">
    <source>
        <dbReference type="PROSITE-ProRule" id="PRU00464"/>
    </source>
</evidence>
<protein>
    <recommendedName>
        <fullName evidence="4">HIT domain-containing protein</fullName>
    </recommendedName>
</protein>
<evidence type="ECO:0000313" key="5">
    <source>
        <dbReference type="EMBL" id="ACO68061.1"/>
    </source>
</evidence>
<dbReference type="InterPro" id="IPR039384">
    <property type="entry name" value="HINT"/>
</dbReference>
<feature type="domain" description="HIT" evidence="4">
    <location>
        <begin position="13"/>
        <end position="121"/>
    </location>
</feature>
<dbReference type="EMBL" id="CP001334">
    <property type="protein sequence ID" value="ACO68061.1"/>
    <property type="molecule type" value="Genomic_DNA"/>
</dbReference>
<evidence type="ECO:0000313" key="6">
    <source>
        <dbReference type="Proteomes" id="UP000002009"/>
    </source>
</evidence>
<dbReference type="InterPro" id="IPR019808">
    <property type="entry name" value="Histidine_triad_CS"/>
</dbReference>
<feature type="active site" description="Tele-AMP-histidine intermediate" evidence="1">
    <location>
        <position position="108"/>
    </location>
</feature>
<dbReference type="GO" id="GO:0006790">
    <property type="term" value="P:sulfur compound metabolic process"/>
    <property type="evidence" value="ECO:0007669"/>
    <property type="project" value="TreeGrafter"/>
</dbReference>
<dbReference type="FunCoup" id="C1EIR8">
    <property type="interactions" value="123"/>
</dbReference>
<dbReference type="PROSITE" id="PS00892">
    <property type="entry name" value="HIT_1"/>
    <property type="match status" value="1"/>
</dbReference>
<evidence type="ECO:0000256" key="2">
    <source>
        <dbReference type="PIRSR" id="PIRSR601310-3"/>
    </source>
</evidence>
<dbReference type="OMA" id="GQNWPQK"/>
<dbReference type="Pfam" id="PF01230">
    <property type="entry name" value="HIT"/>
    <property type="match status" value="1"/>
</dbReference>
<organism evidence="5 6">
    <name type="scientific">Micromonas commoda (strain RCC299 / NOUM17 / CCMP2709)</name>
    <name type="common">Picoplanktonic green alga</name>
    <dbReference type="NCBI Taxonomy" id="296587"/>
    <lineage>
        <taxon>Eukaryota</taxon>
        <taxon>Viridiplantae</taxon>
        <taxon>Chlorophyta</taxon>
        <taxon>Mamiellophyceae</taxon>
        <taxon>Mamiellales</taxon>
        <taxon>Mamiellaceae</taxon>
        <taxon>Micromonas</taxon>
    </lineage>
</organism>
<proteinExistence type="predicted"/>
<feature type="short sequence motif" description="Histidine triad motif" evidence="2 3">
    <location>
        <begin position="106"/>
        <end position="110"/>
    </location>
</feature>
<dbReference type="PANTHER" id="PTHR47670:SF1">
    <property type="entry name" value="ADENYLYLSULFATASE HINT3"/>
    <property type="match status" value="1"/>
</dbReference>
<gene>
    <name evidence="5" type="ORF">MICPUN_89158</name>
</gene>
<dbReference type="CDD" id="cd01277">
    <property type="entry name" value="HINT_subgroup"/>
    <property type="match status" value="1"/>
</dbReference>
<dbReference type="RefSeq" id="XP_002506803.1">
    <property type="nucleotide sequence ID" value="XM_002506757.1"/>
</dbReference>
<dbReference type="InterPro" id="IPR036265">
    <property type="entry name" value="HIT-like_sf"/>
</dbReference>
<dbReference type="KEGG" id="mis:MICPUN_89158"/>
<dbReference type="GO" id="GO:0047627">
    <property type="term" value="F:adenylylsulfatase activity"/>
    <property type="evidence" value="ECO:0007669"/>
    <property type="project" value="TreeGrafter"/>
</dbReference>
<dbReference type="GO" id="GO:0009150">
    <property type="term" value="P:purine ribonucleotide metabolic process"/>
    <property type="evidence" value="ECO:0007669"/>
    <property type="project" value="TreeGrafter"/>
</dbReference>
<dbReference type="STRING" id="296587.C1EIR8"/>
<dbReference type="AlphaFoldDB" id="C1EIR8"/>
<sequence length="148" mass="15941">MAVSGIPYDDDNVFKKIIEGTVPSYKIFETEHALAFLDAFPMVKGHSLLIPKAVGYASIIDMPADVAANVVKELPRLARVVKEATGCDGVNIVQNNGACAGQVVFHVHFHVLPRWGPDNDGLVRLGKSGDMISKDVASELLQAMQAKL</sequence>
<dbReference type="PRINTS" id="PR00332">
    <property type="entry name" value="HISTRIAD"/>
</dbReference>
<dbReference type="PANTHER" id="PTHR47670">
    <property type="entry name" value="ADENYLYLSULFATASE HINT3"/>
    <property type="match status" value="1"/>
</dbReference>
<dbReference type="InterPro" id="IPR011146">
    <property type="entry name" value="HIT-like"/>
</dbReference>
<dbReference type="SUPFAM" id="SSF54197">
    <property type="entry name" value="HIT-like"/>
    <property type="match status" value="1"/>
</dbReference>
<dbReference type="InterPro" id="IPR001310">
    <property type="entry name" value="Histidine_triad_HIT"/>
</dbReference>
<dbReference type="OrthoDB" id="672793at2759"/>
<accession>C1EIR8</accession>
<dbReference type="eggNOG" id="KOG3275">
    <property type="taxonomic scope" value="Eukaryota"/>
</dbReference>
<dbReference type="Proteomes" id="UP000002009">
    <property type="component" value="Chromosome 16"/>
</dbReference>
<dbReference type="GeneID" id="8249735"/>
<dbReference type="InParanoid" id="C1EIR8"/>
<name>C1EIR8_MICCC</name>
<keyword evidence="6" id="KW-1185">Reference proteome</keyword>
<reference evidence="5 6" key="1">
    <citation type="journal article" date="2009" name="Science">
        <title>Green evolution and dynamic adaptations revealed by genomes of the marine picoeukaryotes Micromonas.</title>
        <authorList>
            <person name="Worden A.Z."/>
            <person name="Lee J.H."/>
            <person name="Mock T."/>
            <person name="Rouze P."/>
            <person name="Simmons M.P."/>
            <person name="Aerts A.L."/>
            <person name="Allen A.E."/>
            <person name="Cuvelier M.L."/>
            <person name="Derelle E."/>
            <person name="Everett M.V."/>
            <person name="Foulon E."/>
            <person name="Grimwood J."/>
            <person name="Gundlach H."/>
            <person name="Henrissat B."/>
            <person name="Napoli C."/>
            <person name="McDonald S.M."/>
            <person name="Parker M.S."/>
            <person name="Rombauts S."/>
            <person name="Salamov A."/>
            <person name="Von Dassow P."/>
            <person name="Badger J.H."/>
            <person name="Coutinho P.M."/>
            <person name="Demir E."/>
            <person name="Dubchak I."/>
            <person name="Gentemann C."/>
            <person name="Eikrem W."/>
            <person name="Gready J.E."/>
            <person name="John U."/>
            <person name="Lanier W."/>
            <person name="Lindquist E.A."/>
            <person name="Lucas S."/>
            <person name="Mayer K.F."/>
            <person name="Moreau H."/>
            <person name="Not F."/>
            <person name="Otillar R."/>
            <person name="Panaud O."/>
            <person name="Pangilinan J."/>
            <person name="Paulsen I."/>
            <person name="Piegu B."/>
            <person name="Poliakov A."/>
            <person name="Robbens S."/>
            <person name="Schmutz J."/>
            <person name="Toulza E."/>
            <person name="Wyss T."/>
            <person name="Zelensky A."/>
            <person name="Zhou K."/>
            <person name="Armbrust E.V."/>
            <person name="Bhattacharya D."/>
            <person name="Goodenough U.W."/>
            <person name="Van de Peer Y."/>
            <person name="Grigoriev I.V."/>
        </authorList>
    </citation>
    <scope>NUCLEOTIDE SEQUENCE [LARGE SCALE GENOMIC DNA]</scope>
    <source>
        <strain evidence="6">RCC299 / NOUM17</strain>
    </source>
</reference>
<evidence type="ECO:0000256" key="1">
    <source>
        <dbReference type="PIRSR" id="PIRSR601310-1"/>
    </source>
</evidence>